<evidence type="ECO:0000256" key="4">
    <source>
        <dbReference type="RuleBase" id="RU004447"/>
    </source>
</evidence>
<dbReference type="InterPro" id="IPR007863">
    <property type="entry name" value="Peptidase_M16_C"/>
</dbReference>
<dbReference type="Pfam" id="PF00675">
    <property type="entry name" value="Peptidase_M16"/>
    <property type="match status" value="1"/>
</dbReference>
<evidence type="ECO:0000256" key="3">
    <source>
        <dbReference type="ARBA" id="ARBA00023049"/>
    </source>
</evidence>
<feature type="domain" description="Peptidase M16 C-terminal" evidence="6">
    <location>
        <begin position="157"/>
        <end position="339"/>
    </location>
</feature>
<dbReference type="Proteomes" id="UP000007058">
    <property type="component" value="Chromosome"/>
</dbReference>
<dbReference type="PROSITE" id="PS00143">
    <property type="entry name" value="INSULINASE"/>
    <property type="match status" value="1"/>
</dbReference>
<evidence type="ECO:0000313" key="7">
    <source>
        <dbReference type="EMBL" id="BAE49641.1"/>
    </source>
</evidence>
<dbReference type="AlphaFoldDB" id="Q2W934"/>
<evidence type="ECO:0000259" key="6">
    <source>
        <dbReference type="Pfam" id="PF05193"/>
    </source>
</evidence>
<dbReference type="MEROPS" id="M16.019"/>
<organism evidence="7 8">
    <name type="scientific">Paramagnetospirillum magneticum (strain ATCC 700264 / AMB-1)</name>
    <name type="common">Magnetospirillum magneticum</name>
    <dbReference type="NCBI Taxonomy" id="342108"/>
    <lineage>
        <taxon>Bacteria</taxon>
        <taxon>Pseudomonadati</taxon>
        <taxon>Pseudomonadota</taxon>
        <taxon>Alphaproteobacteria</taxon>
        <taxon>Rhodospirillales</taxon>
        <taxon>Magnetospirillaceae</taxon>
        <taxon>Paramagnetospirillum</taxon>
    </lineage>
</organism>
<dbReference type="GO" id="GO:0046872">
    <property type="term" value="F:metal ion binding"/>
    <property type="evidence" value="ECO:0007669"/>
    <property type="project" value="InterPro"/>
</dbReference>
<dbReference type="GO" id="GO:0006508">
    <property type="term" value="P:proteolysis"/>
    <property type="evidence" value="ECO:0007669"/>
    <property type="project" value="InterPro"/>
</dbReference>
<dbReference type="EMBL" id="AP007255">
    <property type="protein sequence ID" value="BAE49641.1"/>
    <property type="molecule type" value="Genomic_DNA"/>
</dbReference>
<evidence type="ECO:0000259" key="5">
    <source>
        <dbReference type="Pfam" id="PF00675"/>
    </source>
</evidence>
<dbReference type="Pfam" id="PF05193">
    <property type="entry name" value="Peptidase_M16_C"/>
    <property type="match status" value="1"/>
</dbReference>
<keyword evidence="8" id="KW-1185">Reference proteome</keyword>
<dbReference type="InterPro" id="IPR011249">
    <property type="entry name" value="Metalloenz_LuxS/M16"/>
</dbReference>
<dbReference type="GO" id="GO:0004222">
    <property type="term" value="F:metalloendopeptidase activity"/>
    <property type="evidence" value="ECO:0007669"/>
    <property type="project" value="InterPro"/>
</dbReference>
<comment type="similarity">
    <text evidence="2 4">Belongs to the peptidase M16 family.</text>
</comment>
<name>Q2W934_PARM1</name>
<feature type="domain" description="Peptidase M16 N-terminal" evidence="5">
    <location>
        <begin position="3"/>
        <end position="148"/>
    </location>
</feature>
<evidence type="ECO:0000313" key="8">
    <source>
        <dbReference type="Proteomes" id="UP000007058"/>
    </source>
</evidence>
<evidence type="ECO:0000256" key="1">
    <source>
        <dbReference type="ARBA" id="ARBA00001947"/>
    </source>
</evidence>
<sequence>MQVVVISNHRVPIVSHMVWYKVGAADEEPGKSGLAHLLEHLMFKGTPSVPPGEFSKIVARNGGRDNAFTSSDYTGYYQNVAVDKLELVMRMEADRMRNLVLDEANFRTERDVVLEERRSRTDNNPSALLNEQMEAALYLNSPYHRPIIGWPDEIAALTLDDALAFYRRWYAPNNAILVVAGDVTPDQVRPLAEKYYGTIARADTPPRARTAEPPHRAERRVTLKDGRVAQPSWSRLYLAPSLGEGARELAYPLEVLADLMGEGATSRLYRSLVVEKGVAAAISASYDPVAVGQTTFRLAAMPNPGIALDKLEAVIEQELARIVKDGFSAEEVERAKTRLRAGAAYGRDSLHTGAQTLGQALASGVSVEEVEAWPEHIMAVTPEQVAKAAAALFKPTASVTGLLLPDPSAGPAVRRAVMPLPGSATKGVH</sequence>
<dbReference type="InterPro" id="IPR050361">
    <property type="entry name" value="MPP/UQCRC_Complex"/>
</dbReference>
<dbReference type="PANTHER" id="PTHR11851:SF49">
    <property type="entry name" value="MITOCHONDRIAL-PROCESSING PEPTIDASE SUBUNIT ALPHA"/>
    <property type="match status" value="1"/>
</dbReference>
<dbReference type="STRING" id="342108.amb0837"/>
<dbReference type="SUPFAM" id="SSF63411">
    <property type="entry name" value="LuxS/MPP-like metallohydrolase"/>
    <property type="match status" value="2"/>
</dbReference>
<keyword evidence="3" id="KW-0378">Hydrolase</keyword>
<dbReference type="PANTHER" id="PTHR11851">
    <property type="entry name" value="METALLOPROTEASE"/>
    <property type="match status" value="1"/>
</dbReference>
<dbReference type="InterPro" id="IPR001431">
    <property type="entry name" value="Pept_M16_Zn_BS"/>
</dbReference>
<proteinExistence type="inferred from homology"/>
<evidence type="ECO:0000256" key="2">
    <source>
        <dbReference type="ARBA" id="ARBA00007261"/>
    </source>
</evidence>
<dbReference type="InterPro" id="IPR011765">
    <property type="entry name" value="Pept_M16_N"/>
</dbReference>
<dbReference type="Gene3D" id="3.30.830.10">
    <property type="entry name" value="Metalloenzyme, LuxS/M16 peptidase-like"/>
    <property type="match status" value="2"/>
</dbReference>
<keyword evidence="3" id="KW-0482">Metalloprotease</keyword>
<accession>Q2W934</accession>
<dbReference type="HOGENOM" id="CLU_009902_1_0_5"/>
<dbReference type="KEGG" id="mag:amb0837"/>
<keyword evidence="3" id="KW-0645">Protease</keyword>
<comment type="cofactor">
    <cofactor evidence="1">
        <name>Zn(2+)</name>
        <dbReference type="ChEBI" id="CHEBI:29105"/>
    </cofactor>
</comment>
<gene>
    <name evidence="7" type="ordered locus">amb0837</name>
</gene>
<protein>
    <submittedName>
        <fullName evidence="7">Predicted Zn-dependent peptidase</fullName>
    </submittedName>
</protein>
<reference evidence="7 8" key="1">
    <citation type="journal article" date="2005" name="DNA Res.">
        <title>Complete genome sequence of the facultative anaerobic magnetotactic bacterium Magnetospirillum sp. strain AMB-1.</title>
        <authorList>
            <person name="Matsunaga T."/>
            <person name="Okamura Y."/>
            <person name="Fukuda Y."/>
            <person name="Wahyudi A.T."/>
            <person name="Murase Y."/>
            <person name="Takeyama H."/>
        </authorList>
    </citation>
    <scope>NUCLEOTIDE SEQUENCE [LARGE SCALE GENOMIC DNA]</scope>
    <source>
        <strain evidence="8">ATCC 700264 / AMB-1</strain>
    </source>
</reference>